<dbReference type="GO" id="GO:0015631">
    <property type="term" value="F:tubulin binding"/>
    <property type="evidence" value="ECO:0007669"/>
    <property type="project" value="TreeGrafter"/>
</dbReference>
<keyword evidence="11" id="KW-1185">Reference proteome</keyword>
<proteinExistence type="predicted"/>
<evidence type="ECO:0000256" key="4">
    <source>
        <dbReference type="ARBA" id="ARBA00023069"/>
    </source>
</evidence>
<dbReference type="Pfam" id="PF22544">
    <property type="entry name" value="HYDIN_VesB_CFA65-like_Ig"/>
    <property type="match status" value="1"/>
</dbReference>
<dbReference type="STRING" id="246404.A0A507ERH2"/>
<evidence type="ECO:0000256" key="5">
    <source>
        <dbReference type="ARBA" id="ARBA00023273"/>
    </source>
</evidence>
<feature type="coiled-coil region" evidence="6">
    <location>
        <begin position="1726"/>
        <end position="1758"/>
    </location>
</feature>
<keyword evidence="6" id="KW-0175">Coiled coil</keyword>
<keyword evidence="3" id="KW-0963">Cytoplasm</keyword>
<evidence type="ECO:0000256" key="1">
    <source>
        <dbReference type="ARBA" id="ARBA00004138"/>
    </source>
</evidence>
<keyword evidence="4" id="KW-0969">Cilium</keyword>
<dbReference type="InterPro" id="IPR059041">
    <property type="entry name" value="Ig_DLEC1_1"/>
</dbReference>
<evidence type="ECO:0000256" key="6">
    <source>
        <dbReference type="SAM" id="Coils"/>
    </source>
</evidence>
<dbReference type="Pfam" id="PF23277">
    <property type="entry name" value="Ig_Dlec1_1"/>
    <property type="match status" value="1"/>
</dbReference>
<dbReference type="InterPro" id="IPR033304">
    <property type="entry name" value="DLEC1"/>
</dbReference>
<dbReference type="EMBL" id="QEAP01000473">
    <property type="protein sequence ID" value="TPX65788.1"/>
    <property type="molecule type" value="Genomic_DNA"/>
</dbReference>
<dbReference type="PANTHER" id="PTHR46348">
    <property type="entry name" value="DELETED IN LUNG AND ESOPHAGEAL CANCER PROTEIN 1"/>
    <property type="match status" value="1"/>
</dbReference>
<feature type="compositionally biased region" description="Polar residues" evidence="7">
    <location>
        <begin position="1876"/>
        <end position="1890"/>
    </location>
</feature>
<protein>
    <recommendedName>
        <fullName evidence="12">MSP domain-containing protein</fullName>
    </recommendedName>
</protein>
<sequence>MSTAASTPHQQRDKGNSTAHALPLPPLPSIKTTPPELIIASSQLIPPSATIGKKTSMRQLSESMPLLGQATHTQRSTPIPDPFSAVYGLKGLSKPPGPLFHSNLELSDAKKDHLKNPSSTASNKLTSTIEWLQDSIKAGQLPKGVSAVFETNLQELETELQDTVAYLQNWATVQTSALESLVGAGSASGPVLAGPSTGNMNLKVGGSSSTNLRAGGSAANMLSSLSLGVKEKPAKSASPAGKGLKGAKGSKSKQNVVVFPEGRDPRTGIIIGSKEVASLSMRSVDTMNQFISNNSAPTTETWSRCLGDPSFALSALHISDMLAKLAPSEEVLSKLRDMSDLKGDWAAKVVQERREIVDRINALQTRLTDAESSVSWISEQRHLARSKSMMVETTFSDYAHDGSFRLPALRFLEDEEIIPDETLLQMGAPTLGIFNQVRNPMITRTDNGLQKTWLLKRANRLQVPGLLEMDVREVNLSQSLRLFESSLETLQQEQNPYLGAKSKLRAAQKMKQLGLDERNAKSLRSMGGGIVAIPSTICFTDYQPFQKYTKYLTVKNRSSYSARFRVCIPPPYQYSQFFSVTMITTPSDGDGLIAPGMGCQYRVDFMPQSLANYEQQFLVYTELGVNIQGVSFDPFPVILSGARIAPELTIPDVLHCGPCRSGFVSVKKWKFRNIGGPGRFIIRPQDEQVEAAQIFAAIGLHDTEQSYLTAIQTKSQRNASQQPLSQGPFEISPSFFSLATGETEEITVKLKAAPMDPSQSLATRHDETILQIACDNCQVLALPLRANIQIPAVTISSCEPESMRILEESTLDVEGMRFLFGNQNVRAETKLKLTVRNQTRLKMSYYWEAVDNPGVTGVLASKDSVQEGAKSYSDSFKFCPSSGCFGPHADVVFEVSFIPQKVKKYDVIGRLLLRDDDDRVLEQNEGELVTMSSNLFPEKECVLEIFCTGVGLDYVVKPRPEMILAPTISMGQLWESFLKIENDSISPVTYDFAFHGVDAQVVSPTVLRAETKQIQPGMSLTFPLSFVGLFPGAIDGHLVCKTADGYGPTLFIPVQGNLELKPGDLDFDATKADFGLISLGNTSIVTLSLINRSNVPLKYALEARPESESDPWTGDMIVSDAHGEIGAGQTKPISITFTPKTCQSFHGFLTCDIIKGTMKCMVTALRMLAKVQTPCASLLHPDANLVCYVNEPFSWSVELRNNTMLATQFQWKQKAHVGFFAEFNPPAGELPPGAVVEVSITGTFKQIGDHQTAELECAVDGMLEDGGTLTARVCADVQGLSVHMEVLKDSIATNELSLDFGNDCPIFETRSQTLLVRNRSAIAVQYRVWAEAFPSILVENKEQVRHAATLQGTSTPSLILKPTERPNIGFSSETGKKWLENTTAVRRKAQKMQSILREGRGAAFHVSPSTGTLPPFGQVQLKVTSYNNLVGLYSDTLICELGEWFRKRVPIRLGVDGIPVKFSGAQLAVSKMGCKFERMNFGTVNVQYGQRRPAHPFGIAEHIPGRLVARPKPAAIDDEQQEETAEFSKKDFLVENQSPRPICLKWTVFTKRHALKSTSAQKAAGFPVPSTSEIDSMLLDELAETDPSTATLLVQPNPLIIPAFKSAPVRLSICASQTGLYKCLVVADIGYVQPDGRITVAPTPTAADQVHTKVGSTSFEEDLLAPLKLLEETKAPFPDGIELPRVRKIRLFVQAKAVEPALKLTEETIATEPGRPAASAIWFKKIKFESEAFEEYQLAQAKLERERLEAKQLDIARRKAKALGQHQHSASVFIFSDAILPKVLDSELFTAQTPASSDSARCELDVDPSFFYQSDSYDGEPPYTIITLRNNTETLSKFRIDVSSDAFRVTRVEKPQTPILNPKRAKRTTPSKPHSKTATPDDQPRVSQTRYPAARTSVMSQVMTGRLPFPAPTTRVSKVSQGTSVVLVEEQECSEGFLTDDLYELHPAETIRVCIQCVDVDVLRSAPGSASRLAQSATSQRVAFETAAKGVPDAGEDIRGYFSILFTNGSVQTIPILCDSS</sequence>
<feature type="region of interest" description="Disordered" evidence="7">
    <location>
        <begin position="1"/>
        <end position="30"/>
    </location>
</feature>
<reference evidence="10 11" key="1">
    <citation type="journal article" date="2019" name="Sci. Rep.">
        <title>Comparative genomics of chytrid fungi reveal insights into the obligate biotrophic and pathogenic lifestyle of Synchytrium endobioticum.</title>
        <authorList>
            <person name="van de Vossenberg B.T.L.H."/>
            <person name="Warris S."/>
            <person name="Nguyen H.D.T."/>
            <person name="van Gent-Pelzer M.P.E."/>
            <person name="Joly D.L."/>
            <person name="van de Geest H.C."/>
            <person name="Bonants P.J.M."/>
            <person name="Smith D.S."/>
            <person name="Levesque C.A."/>
            <person name="van der Lee T.A.J."/>
        </authorList>
    </citation>
    <scope>NUCLEOTIDE SEQUENCE [LARGE SCALE GENOMIC DNA]</scope>
    <source>
        <strain evidence="10 11">CBS 675.73</strain>
    </source>
</reference>
<evidence type="ECO:0000256" key="2">
    <source>
        <dbReference type="ARBA" id="ARBA00004496"/>
    </source>
</evidence>
<evidence type="ECO:0000256" key="3">
    <source>
        <dbReference type="ARBA" id="ARBA00022490"/>
    </source>
</evidence>
<dbReference type="OrthoDB" id="2115465at2759"/>
<name>A0A507ERH2_9FUNG</name>
<dbReference type="Proteomes" id="UP000320333">
    <property type="component" value="Unassembled WGS sequence"/>
</dbReference>
<evidence type="ECO:0000259" key="8">
    <source>
        <dbReference type="Pfam" id="PF22544"/>
    </source>
</evidence>
<accession>A0A507ERH2</accession>
<evidence type="ECO:0000256" key="7">
    <source>
        <dbReference type="SAM" id="MobiDB-lite"/>
    </source>
</evidence>
<feature type="domain" description="HYDIN/VesB/CFA65-like Ig-like" evidence="8">
    <location>
        <begin position="1064"/>
        <end position="1150"/>
    </location>
</feature>
<feature type="compositionally biased region" description="Low complexity" evidence="7">
    <location>
        <begin position="235"/>
        <end position="253"/>
    </location>
</feature>
<gene>
    <name evidence="10" type="ORF">CcCBS67573_g08033</name>
</gene>
<feature type="compositionally biased region" description="Basic residues" evidence="7">
    <location>
        <begin position="1863"/>
        <end position="1875"/>
    </location>
</feature>
<organism evidence="10 11">
    <name type="scientific">Chytriomyces confervae</name>
    <dbReference type="NCBI Taxonomy" id="246404"/>
    <lineage>
        <taxon>Eukaryota</taxon>
        <taxon>Fungi</taxon>
        <taxon>Fungi incertae sedis</taxon>
        <taxon>Chytridiomycota</taxon>
        <taxon>Chytridiomycota incertae sedis</taxon>
        <taxon>Chytridiomycetes</taxon>
        <taxon>Chytridiales</taxon>
        <taxon>Chytriomycetaceae</taxon>
        <taxon>Chytriomyces</taxon>
    </lineage>
</organism>
<feature type="region of interest" description="Disordered" evidence="7">
    <location>
        <begin position="232"/>
        <end position="253"/>
    </location>
</feature>
<evidence type="ECO:0008006" key="12">
    <source>
        <dbReference type="Google" id="ProtNLM"/>
    </source>
</evidence>
<dbReference type="InterPro" id="IPR053879">
    <property type="entry name" value="HYDIN_VesB_CFA65-like_Ig"/>
</dbReference>
<dbReference type="PANTHER" id="PTHR46348:SF1">
    <property type="entry name" value="DELETED IN LUNG AND ESOPHAGEAL CANCER PROTEIN 1"/>
    <property type="match status" value="1"/>
</dbReference>
<keyword evidence="5" id="KW-0966">Cell projection</keyword>
<feature type="domain" description="Deleted in lung and esophageal cancer protein 1 Ig-like" evidence="9">
    <location>
        <begin position="532"/>
        <end position="622"/>
    </location>
</feature>
<dbReference type="GO" id="GO:0005737">
    <property type="term" value="C:cytoplasm"/>
    <property type="evidence" value="ECO:0007669"/>
    <property type="project" value="TreeGrafter"/>
</dbReference>
<feature type="region of interest" description="Disordered" evidence="7">
    <location>
        <begin position="1853"/>
        <end position="1890"/>
    </location>
</feature>
<evidence type="ECO:0000313" key="11">
    <source>
        <dbReference type="Proteomes" id="UP000320333"/>
    </source>
</evidence>
<comment type="caution">
    <text evidence="10">The sequence shown here is derived from an EMBL/GenBank/DDBJ whole genome shotgun (WGS) entry which is preliminary data.</text>
</comment>
<dbReference type="InterPro" id="IPR013783">
    <property type="entry name" value="Ig-like_fold"/>
</dbReference>
<comment type="subcellular location">
    <subcellularLocation>
        <location evidence="1">Cell projection</location>
        <location evidence="1">Cilium</location>
    </subcellularLocation>
    <subcellularLocation>
        <location evidence="2">Cytoplasm</location>
    </subcellularLocation>
</comment>
<dbReference type="GO" id="GO:0005929">
    <property type="term" value="C:cilium"/>
    <property type="evidence" value="ECO:0007669"/>
    <property type="project" value="TreeGrafter"/>
</dbReference>
<evidence type="ECO:0000313" key="10">
    <source>
        <dbReference type="EMBL" id="TPX65788.1"/>
    </source>
</evidence>
<dbReference type="Gene3D" id="2.60.40.10">
    <property type="entry name" value="Immunoglobulins"/>
    <property type="match status" value="5"/>
</dbReference>
<evidence type="ECO:0000259" key="9">
    <source>
        <dbReference type="Pfam" id="PF23277"/>
    </source>
</evidence>